<dbReference type="PANTHER" id="PTHR11388">
    <property type="entry name" value="ORGANIC ANION TRANSPORTER"/>
    <property type="match status" value="1"/>
</dbReference>
<evidence type="ECO:0000313" key="12">
    <source>
        <dbReference type="Proteomes" id="UP001168972"/>
    </source>
</evidence>
<keyword evidence="7" id="KW-1015">Disulfide bond</keyword>
<keyword evidence="4 9" id="KW-0812">Transmembrane</keyword>
<dbReference type="InterPro" id="IPR004156">
    <property type="entry name" value="OATP"/>
</dbReference>
<dbReference type="EMBL" id="JAQQBR010000004">
    <property type="protein sequence ID" value="KAK0179106.1"/>
    <property type="molecule type" value="Genomic_DNA"/>
</dbReference>
<comment type="similarity">
    <text evidence="2">Belongs to the organo anion transporter (TC 2.A.60) family.</text>
</comment>
<keyword evidence="12" id="KW-1185">Reference proteome</keyword>
<evidence type="ECO:0000256" key="9">
    <source>
        <dbReference type="SAM" id="Phobius"/>
    </source>
</evidence>
<evidence type="ECO:0000256" key="2">
    <source>
        <dbReference type="ARBA" id="ARBA00009657"/>
    </source>
</evidence>
<dbReference type="InterPro" id="IPR002350">
    <property type="entry name" value="Kazal_dom"/>
</dbReference>
<dbReference type="GO" id="GO:0043252">
    <property type="term" value="P:sodium-independent organic anion transport"/>
    <property type="evidence" value="ECO:0007669"/>
    <property type="project" value="TreeGrafter"/>
</dbReference>
<dbReference type="InterPro" id="IPR036259">
    <property type="entry name" value="MFS_trans_sf"/>
</dbReference>
<feature type="transmembrane region" description="Helical" evidence="9">
    <location>
        <begin position="77"/>
        <end position="96"/>
    </location>
</feature>
<comment type="subcellular location">
    <subcellularLocation>
        <location evidence="1">Cell membrane</location>
        <topology evidence="1">Multi-pass membrane protein</topology>
    </subcellularLocation>
</comment>
<keyword evidence="6 9" id="KW-0472">Membrane</keyword>
<proteinExistence type="inferred from homology"/>
<evidence type="ECO:0000256" key="5">
    <source>
        <dbReference type="ARBA" id="ARBA00022989"/>
    </source>
</evidence>
<feature type="transmembrane region" description="Helical" evidence="9">
    <location>
        <begin position="419"/>
        <end position="438"/>
    </location>
</feature>
<dbReference type="Proteomes" id="UP001168972">
    <property type="component" value="Unassembled WGS sequence"/>
</dbReference>
<dbReference type="PANTHER" id="PTHR11388:SF76">
    <property type="entry name" value="SOLUTE CARRIER ORGANIC ANION TRANSPORTER FAMILY MEMBER"/>
    <property type="match status" value="1"/>
</dbReference>
<feature type="transmembrane region" description="Helical" evidence="9">
    <location>
        <begin position="126"/>
        <end position="147"/>
    </location>
</feature>
<dbReference type="SUPFAM" id="SSF100895">
    <property type="entry name" value="Kazal-type serine protease inhibitors"/>
    <property type="match status" value="1"/>
</dbReference>
<accession>A0AA39G0M2</accession>
<evidence type="ECO:0000259" key="10">
    <source>
        <dbReference type="PROSITE" id="PS51465"/>
    </source>
</evidence>
<gene>
    <name evidence="11" type="ORF">PV327_007928</name>
</gene>
<dbReference type="GO" id="GO:0016323">
    <property type="term" value="C:basolateral plasma membrane"/>
    <property type="evidence" value="ECO:0007669"/>
    <property type="project" value="TreeGrafter"/>
</dbReference>
<reference evidence="11" key="2">
    <citation type="submission" date="2023-03" db="EMBL/GenBank/DDBJ databases">
        <authorList>
            <person name="Inwood S.N."/>
            <person name="Skelly J.G."/>
            <person name="Guhlin J."/>
            <person name="Harrop T.W.R."/>
            <person name="Goldson S.G."/>
            <person name="Dearden P.K."/>
        </authorList>
    </citation>
    <scope>NUCLEOTIDE SEQUENCE</scope>
    <source>
        <strain evidence="11">Lincoln</strain>
        <tissue evidence="11">Whole body</tissue>
    </source>
</reference>
<protein>
    <recommendedName>
        <fullName evidence="10">Kazal-like domain-containing protein</fullName>
    </recommendedName>
</protein>
<evidence type="ECO:0000256" key="1">
    <source>
        <dbReference type="ARBA" id="ARBA00004651"/>
    </source>
</evidence>
<sequence length="638" mass="70984">MNNKIKNDSGPDKNGPELKLLLSPAEKAVNKNNVHSSPTSIRSVDDVFKELPITDDTACGFGCLRGPILQRFANKKAYVFLYGVLGCIFSASYAYFNGTITTIEKRFKIPSKTTGLITVGNDISQLLVSVTLSYYAGRELLSFFCLYQSEQYKIIKFPMDFNVTLIQVVLFCCLTMLPHFLYGPGEDALSLTKEYGVASPILLNSTAALWAGDKERKFLCLNKENRSNDCDEADGNFAPQALLFTAQLVSGIGGSLYYTLGVSYMDDNIQKSKTPALISFSYFLRMLGPAIGYGLASFCLKFYISPTLTPTITTTDPRWLGAWWLGWIILAILLFLFASIVALFPKTLPRAAARKVLALERSKSNASFRNEKDKLNRQNDNNEEINQNDIEENLCGSEVKPSLSDMLSTFKRLLTNNTLMCNNLAAVFYFMGYMPYWIFMPKYIETQYKQSASISSLITGTVGLVFSAFGILLSGLIISKYKPTARYLAAWNVMVGAISVMGMISYAFLGCSANDNQVMSVQNADGQLNTHFDCNKNCNCDYVTYNPVCSNDDRTFISACHAGCHKTCLVWGKTCSGTGNCWLYDGKALRYLLNFTAASFVTIGTFCDIGVWYYVKDVKIFDEEVELEKITEEPGDPM</sequence>
<dbReference type="AlphaFoldDB" id="A0AA39G0M2"/>
<dbReference type="PROSITE" id="PS51465">
    <property type="entry name" value="KAZAL_2"/>
    <property type="match status" value="1"/>
</dbReference>
<feature type="transmembrane region" description="Helical" evidence="9">
    <location>
        <begin position="592"/>
        <end position="615"/>
    </location>
</feature>
<keyword evidence="5 9" id="KW-1133">Transmembrane helix</keyword>
<evidence type="ECO:0000256" key="7">
    <source>
        <dbReference type="ARBA" id="ARBA00023157"/>
    </source>
</evidence>
<feature type="transmembrane region" description="Helical" evidence="9">
    <location>
        <begin position="458"/>
        <end position="478"/>
    </location>
</feature>
<dbReference type="GO" id="GO:0015347">
    <property type="term" value="F:sodium-independent organic anion transmembrane transporter activity"/>
    <property type="evidence" value="ECO:0007669"/>
    <property type="project" value="TreeGrafter"/>
</dbReference>
<feature type="domain" description="Kazal-like" evidence="10">
    <location>
        <begin position="528"/>
        <end position="583"/>
    </location>
</feature>
<evidence type="ECO:0000256" key="6">
    <source>
        <dbReference type="ARBA" id="ARBA00023136"/>
    </source>
</evidence>
<evidence type="ECO:0000256" key="4">
    <source>
        <dbReference type="ARBA" id="ARBA00022692"/>
    </source>
</evidence>
<dbReference type="CDD" id="cd17336">
    <property type="entry name" value="MFS_SLCO_OATP"/>
    <property type="match status" value="1"/>
</dbReference>
<comment type="caution">
    <text evidence="11">The sequence shown here is derived from an EMBL/GenBank/DDBJ whole genome shotgun (WGS) entry which is preliminary data.</text>
</comment>
<feature type="coiled-coil region" evidence="8">
    <location>
        <begin position="365"/>
        <end position="392"/>
    </location>
</feature>
<dbReference type="InterPro" id="IPR036058">
    <property type="entry name" value="Kazal_dom_sf"/>
</dbReference>
<keyword evidence="8" id="KW-0175">Coiled coil</keyword>
<evidence type="ECO:0000256" key="3">
    <source>
        <dbReference type="ARBA" id="ARBA00022475"/>
    </source>
</evidence>
<dbReference type="SUPFAM" id="SSF103473">
    <property type="entry name" value="MFS general substrate transporter"/>
    <property type="match status" value="1"/>
</dbReference>
<feature type="transmembrane region" description="Helical" evidence="9">
    <location>
        <begin position="282"/>
        <end position="304"/>
    </location>
</feature>
<feature type="transmembrane region" description="Helical" evidence="9">
    <location>
        <begin position="490"/>
        <end position="509"/>
    </location>
</feature>
<keyword evidence="3" id="KW-1003">Cell membrane</keyword>
<feature type="transmembrane region" description="Helical" evidence="9">
    <location>
        <begin position="324"/>
        <end position="345"/>
    </location>
</feature>
<evidence type="ECO:0000256" key="8">
    <source>
        <dbReference type="SAM" id="Coils"/>
    </source>
</evidence>
<feature type="transmembrane region" description="Helical" evidence="9">
    <location>
        <begin position="241"/>
        <end position="261"/>
    </location>
</feature>
<evidence type="ECO:0000313" key="11">
    <source>
        <dbReference type="EMBL" id="KAK0179106.1"/>
    </source>
</evidence>
<dbReference type="Gene3D" id="1.20.1250.20">
    <property type="entry name" value="MFS general substrate transporter like domains"/>
    <property type="match status" value="1"/>
</dbReference>
<feature type="transmembrane region" description="Helical" evidence="9">
    <location>
        <begin position="159"/>
        <end position="181"/>
    </location>
</feature>
<organism evidence="11 12">
    <name type="scientific">Microctonus hyperodae</name>
    <name type="common">Parasitoid wasp</name>
    <dbReference type="NCBI Taxonomy" id="165561"/>
    <lineage>
        <taxon>Eukaryota</taxon>
        <taxon>Metazoa</taxon>
        <taxon>Ecdysozoa</taxon>
        <taxon>Arthropoda</taxon>
        <taxon>Hexapoda</taxon>
        <taxon>Insecta</taxon>
        <taxon>Pterygota</taxon>
        <taxon>Neoptera</taxon>
        <taxon>Endopterygota</taxon>
        <taxon>Hymenoptera</taxon>
        <taxon>Apocrita</taxon>
        <taxon>Ichneumonoidea</taxon>
        <taxon>Braconidae</taxon>
        <taxon>Euphorinae</taxon>
        <taxon>Microctonus</taxon>
    </lineage>
</organism>
<name>A0AA39G0M2_MICHY</name>
<reference evidence="11" key="1">
    <citation type="journal article" date="2023" name="bioRxiv">
        <title>Scaffold-level genome assemblies of two parasitoid biocontrol wasps reveal the parthenogenesis mechanism and an associated novel virus.</title>
        <authorList>
            <person name="Inwood S."/>
            <person name="Skelly J."/>
            <person name="Guhlin J."/>
            <person name="Harrop T."/>
            <person name="Goldson S."/>
            <person name="Dearden P."/>
        </authorList>
    </citation>
    <scope>NUCLEOTIDE SEQUENCE</scope>
    <source>
        <strain evidence="11">Lincoln</strain>
        <tissue evidence="11">Whole body</tissue>
    </source>
</reference>
<dbReference type="Pfam" id="PF03137">
    <property type="entry name" value="OATP"/>
    <property type="match status" value="1"/>
</dbReference>